<evidence type="ECO:0000313" key="2">
    <source>
        <dbReference type="Proteomes" id="UP000031668"/>
    </source>
</evidence>
<name>A0A0C2JXF4_THEKT</name>
<organism evidence="1 2">
    <name type="scientific">Thelohanellus kitauei</name>
    <name type="common">Myxosporean</name>
    <dbReference type="NCBI Taxonomy" id="669202"/>
    <lineage>
        <taxon>Eukaryota</taxon>
        <taxon>Metazoa</taxon>
        <taxon>Cnidaria</taxon>
        <taxon>Myxozoa</taxon>
        <taxon>Myxosporea</taxon>
        <taxon>Bivalvulida</taxon>
        <taxon>Platysporina</taxon>
        <taxon>Myxobolidae</taxon>
        <taxon>Thelohanellus</taxon>
    </lineage>
</organism>
<dbReference type="EMBL" id="JWZT01000521">
    <property type="protein sequence ID" value="KII74148.1"/>
    <property type="molecule type" value="Genomic_DNA"/>
</dbReference>
<proteinExistence type="predicted"/>
<dbReference type="Proteomes" id="UP000031668">
    <property type="component" value="Unassembled WGS sequence"/>
</dbReference>
<accession>A0A0C2JXF4</accession>
<reference evidence="1 2" key="1">
    <citation type="journal article" date="2014" name="Genome Biol. Evol.">
        <title>The genome of the myxosporean Thelohanellus kitauei shows adaptations to nutrient acquisition within its fish host.</title>
        <authorList>
            <person name="Yang Y."/>
            <person name="Xiong J."/>
            <person name="Zhou Z."/>
            <person name="Huo F."/>
            <person name="Miao W."/>
            <person name="Ran C."/>
            <person name="Liu Y."/>
            <person name="Zhang J."/>
            <person name="Feng J."/>
            <person name="Wang M."/>
            <person name="Wang M."/>
            <person name="Wang L."/>
            <person name="Yao B."/>
        </authorList>
    </citation>
    <scope>NUCLEOTIDE SEQUENCE [LARGE SCALE GENOMIC DNA]</scope>
    <source>
        <strain evidence="1">Wuqing</strain>
    </source>
</reference>
<gene>
    <name evidence="1" type="ORF">RF11_01802</name>
</gene>
<sequence length="357" mass="39289">MDNGRENLSEYSPYPKTAVSKQFVRRVRYDKIESLVGGVTNKCLNHCINFNSLSESNSATRLLSFIGRQLFFLVKQGEPSIVILAIFWHGKSIFGKALSTHSNISSRIIVSYIDSFDSNSSEISKFPEIPLRQIRNCAVSSMSALSSNARENSRNKGYAFSAEATLLYKMTFSIFSVFWTDFIYYIEPALFDKLTIKELFAVLSDVVGDYKAGMINASFLNTEFDQLSKKVLGDCVSMLSTATCRMFPSPAVGSRCSSPTFRDTGLNGSGQLCVFVVNASFLNTEFDQLSKKVLGDCVSMLSTATCQYMFKNSSRAGQNIVAGRMFPSPAVGSRCSSPTFRDTGLNGSGQLCVFVGI</sequence>
<evidence type="ECO:0000313" key="1">
    <source>
        <dbReference type="EMBL" id="KII74148.1"/>
    </source>
</evidence>
<protein>
    <submittedName>
        <fullName evidence="1">Uncharacterized protein</fullName>
    </submittedName>
</protein>
<keyword evidence="2" id="KW-1185">Reference proteome</keyword>
<dbReference type="AlphaFoldDB" id="A0A0C2JXF4"/>
<comment type="caution">
    <text evidence="1">The sequence shown here is derived from an EMBL/GenBank/DDBJ whole genome shotgun (WGS) entry which is preliminary data.</text>
</comment>